<keyword evidence="2" id="KW-0732">Signal</keyword>
<keyword evidence="4" id="KW-1185">Reference proteome</keyword>
<dbReference type="PANTHER" id="PTHR40274:SF3">
    <property type="entry name" value="VIRGINIAMYCIN B LYASE"/>
    <property type="match status" value="1"/>
</dbReference>
<feature type="chain" id="PRO_5019433565" description="Streptogramin lyase" evidence="2">
    <location>
        <begin position="30"/>
        <end position="504"/>
    </location>
</feature>
<dbReference type="EMBL" id="RBWV01000011">
    <property type="protein sequence ID" value="RKS75308.1"/>
    <property type="molecule type" value="Genomic_DNA"/>
</dbReference>
<dbReference type="InterPro" id="IPR015943">
    <property type="entry name" value="WD40/YVTN_repeat-like_dom_sf"/>
</dbReference>
<comment type="caution">
    <text evidence="3">The sequence shown here is derived from an EMBL/GenBank/DDBJ whole genome shotgun (WGS) entry which is preliminary data.</text>
</comment>
<dbReference type="PANTHER" id="PTHR40274">
    <property type="entry name" value="VIRGINIAMYCIN B LYASE"/>
    <property type="match status" value="1"/>
</dbReference>
<dbReference type="RefSeq" id="WP_121193106.1">
    <property type="nucleotide sequence ID" value="NZ_RBWV01000011.1"/>
</dbReference>
<evidence type="ECO:0000256" key="2">
    <source>
        <dbReference type="SAM" id="SignalP"/>
    </source>
</evidence>
<feature type="region of interest" description="Disordered" evidence="1">
    <location>
        <begin position="352"/>
        <end position="404"/>
    </location>
</feature>
<protein>
    <recommendedName>
        <fullName evidence="5">Streptogramin lyase</fullName>
    </recommendedName>
</protein>
<feature type="signal peptide" evidence="2">
    <location>
        <begin position="1"/>
        <end position="29"/>
    </location>
</feature>
<dbReference type="AlphaFoldDB" id="A0A420XPV5"/>
<reference evidence="3 4" key="1">
    <citation type="submission" date="2018-10" db="EMBL/GenBank/DDBJ databases">
        <title>Genomic Encyclopedia of Archaeal and Bacterial Type Strains, Phase II (KMG-II): from individual species to whole genera.</title>
        <authorList>
            <person name="Goeker M."/>
        </authorList>
    </citation>
    <scope>NUCLEOTIDE SEQUENCE [LARGE SCALE GENOMIC DNA]</scope>
    <source>
        <strain evidence="3 4">RP-AC37</strain>
    </source>
</reference>
<sequence>MTTTKTRGTCLLSAALLGLAFGSASPASATTSASAVSVNVWTIPTADSRVEHIAAGPDGALWWSEPYGYRLGRITTGGDVSELEVPDDSTVTGSGPDELVSSGGSLWFVKDFGTDVWHYTPGQGGGHVAYVNEQVRNLAPAAGGGVWATTLGGSDVDHIGADGSFDDFSASYLSPAPIALAPDGTAWYGDGGSYLKHIDAAGHQVNVPTANPTVYDVTSIGFDGQQRLWFTMFDPGATFSPAFGGALGHLDAQGTPHITDLRQLGLPSDTLPRALRLGPDGRLYFLLNLASGPTLARIEADGSLTGVSTATFNGYTLTDFTFGADGNLWFVDRGANAVGRVVLDGGAFGPLLAPAKPPAQDPPPQAPPASAPPAPPAVPPAAPPAPTPPQTTPRQPPSTPPGVRVCAVSKKAACRSVLAARTVTVRAVLDRAATVTLSVRRAPVRGRKAATPVRVGSVRAHKGTVLLRWNKKLRGKPVPHGRYQLVVTATATGKRTTRTILITL</sequence>
<dbReference type="Gene3D" id="2.130.10.10">
    <property type="entry name" value="YVTN repeat-like/Quinoprotein amine dehydrogenase"/>
    <property type="match status" value="3"/>
</dbReference>
<evidence type="ECO:0000313" key="4">
    <source>
        <dbReference type="Proteomes" id="UP000281955"/>
    </source>
</evidence>
<evidence type="ECO:0008006" key="5">
    <source>
        <dbReference type="Google" id="ProtNLM"/>
    </source>
</evidence>
<dbReference type="InterPro" id="IPR051344">
    <property type="entry name" value="Vgb"/>
</dbReference>
<dbReference type="InParanoid" id="A0A420XPV5"/>
<dbReference type="Pfam" id="PF24684">
    <property type="entry name" value="Vgb_lyase"/>
    <property type="match status" value="1"/>
</dbReference>
<evidence type="ECO:0000256" key="1">
    <source>
        <dbReference type="SAM" id="MobiDB-lite"/>
    </source>
</evidence>
<dbReference type="SUPFAM" id="SSF101898">
    <property type="entry name" value="NHL repeat"/>
    <property type="match status" value="1"/>
</dbReference>
<accession>A0A420XPV5</accession>
<evidence type="ECO:0000313" key="3">
    <source>
        <dbReference type="EMBL" id="RKS75308.1"/>
    </source>
</evidence>
<dbReference type="OrthoDB" id="9812926at2"/>
<name>A0A420XPV5_9ACTN</name>
<proteinExistence type="predicted"/>
<dbReference type="Proteomes" id="UP000281955">
    <property type="component" value="Unassembled WGS sequence"/>
</dbReference>
<feature type="compositionally biased region" description="Pro residues" evidence="1">
    <location>
        <begin position="355"/>
        <end position="400"/>
    </location>
</feature>
<gene>
    <name evidence="3" type="ORF">CLV35_1767</name>
</gene>
<organism evidence="3 4">
    <name type="scientific">Motilibacter peucedani</name>
    <dbReference type="NCBI Taxonomy" id="598650"/>
    <lineage>
        <taxon>Bacteria</taxon>
        <taxon>Bacillati</taxon>
        <taxon>Actinomycetota</taxon>
        <taxon>Actinomycetes</taxon>
        <taxon>Motilibacterales</taxon>
        <taxon>Motilibacteraceae</taxon>
        <taxon>Motilibacter</taxon>
    </lineage>
</organism>